<dbReference type="RefSeq" id="WP_181410309.1">
    <property type="nucleotide sequence ID" value="NZ_BJNF01000002.1"/>
</dbReference>
<gene>
    <name evidence="3" type="ORF">NWI01_00890</name>
</gene>
<dbReference type="AlphaFoldDB" id="A0A4Y3W594"/>
<name>A0A4Y3W594_NITWI</name>
<evidence type="ECO:0000256" key="1">
    <source>
        <dbReference type="SAM" id="MobiDB-lite"/>
    </source>
</evidence>
<proteinExistence type="predicted"/>
<comment type="caution">
    <text evidence="3">The sequence shown here is derived from an EMBL/GenBank/DDBJ whole genome shotgun (WGS) entry which is preliminary data.</text>
</comment>
<reference evidence="3 4" key="1">
    <citation type="submission" date="2019-06" db="EMBL/GenBank/DDBJ databases">
        <title>Whole genome shotgun sequence of Nitrobacter winogradskyi NBRC 14297.</title>
        <authorList>
            <person name="Hosoyama A."/>
            <person name="Uohara A."/>
            <person name="Ohji S."/>
            <person name="Ichikawa N."/>
        </authorList>
    </citation>
    <scope>NUCLEOTIDE SEQUENCE [LARGE SCALE GENOMIC DNA]</scope>
    <source>
        <strain evidence="3 4">NBRC 14297</strain>
    </source>
</reference>
<dbReference type="InterPro" id="IPR019301">
    <property type="entry name" value="Flagellar_prot_FlgJ_N"/>
</dbReference>
<protein>
    <recommendedName>
        <fullName evidence="2">Flagellar protein FlgJ N-terminal domain-containing protein</fullName>
    </recommendedName>
</protein>
<accession>A0A4Y3W594</accession>
<evidence type="ECO:0000259" key="2">
    <source>
        <dbReference type="Pfam" id="PF10135"/>
    </source>
</evidence>
<evidence type="ECO:0000313" key="4">
    <source>
        <dbReference type="Proteomes" id="UP000318825"/>
    </source>
</evidence>
<dbReference type="NCBIfam" id="NF009431">
    <property type="entry name" value="PRK12790.1"/>
    <property type="match status" value="1"/>
</dbReference>
<evidence type="ECO:0000313" key="3">
    <source>
        <dbReference type="EMBL" id="GEC14197.1"/>
    </source>
</evidence>
<organism evidence="3 4">
    <name type="scientific">Nitrobacter winogradskyi</name>
    <name type="common">Nitrobacter agilis</name>
    <dbReference type="NCBI Taxonomy" id="913"/>
    <lineage>
        <taxon>Bacteria</taxon>
        <taxon>Pseudomonadati</taxon>
        <taxon>Pseudomonadota</taxon>
        <taxon>Alphaproteobacteria</taxon>
        <taxon>Hyphomicrobiales</taxon>
        <taxon>Nitrobacteraceae</taxon>
        <taxon>Nitrobacter</taxon>
    </lineage>
</organism>
<dbReference type="Pfam" id="PF10135">
    <property type="entry name" value="Rod-binding"/>
    <property type="match status" value="1"/>
</dbReference>
<feature type="region of interest" description="Disordered" evidence="1">
    <location>
        <begin position="1"/>
        <end position="28"/>
    </location>
</feature>
<feature type="domain" description="Flagellar protein FlgJ N-terminal" evidence="2">
    <location>
        <begin position="61"/>
        <end position="111"/>
    </location>
</feature>
<sequence length="129" mass="13952">MDTHAVNGLLSGAYRNAQRTTPTLNRRPDPQLAQALEHVSPQSIEKARATSEDFEAMFLNSMFSQMTTGLKGEGPFGDTPGTGVWRSMLTEQHSRSFAKAGGVGISDAVFRTLIMQQANQTSLPPKEAA</sequence>
<dbReference type="EMBL" id="BJNF01000002">
    <property type="protein sequence ID" value="GEC14197.1"/>
    <property type="molecule type" value="Genomic_DNA"/>
</dbReference>
<dbReference type="Proteomes" id="UP000318825">
    <property type="component" value="Unassembled WGS sequence"/>
</dbReference>